<proteinExistence type="inferred from homology"/>
<dbReference type="InterPro" id="IPR006259">
    <property type="entry name" value="Adenyl_kin_sub"/>
</dbReference>
<dbReference type="SUPFAM" id="SSF52540">
    <property type="entry name" value="P-loop containing nucleoside triphosphate hydrolases"/>
    <property type="match status" value="1"/>
</dbReference>
<dbReference type="HAMAP" id="MF_00235">
    <property type="entry name" value="Adenylate_kinase_Adk"/>
    <property type="match status" value="1"/>
</dbReference>
<dbReference type="NCBIfam" id="NF001380">
    <property type="entry name" value="PRK00279.1-2"/>
    <property type="match status" value="1"/>
</dbReference>
<dbReference type="PANTHER" id="PTHR23359">
    <property type="entry name" value="NUCLEOTIDE KINASE"/>
    <property type="match status" value="1"/>
</dbReference>
<dbReference type="InterPro" id="IPR007862">
    <property type="entry name" value="Adenylate_kinase_lid-dom"/>
</dbReference>
<dbReference type="InterPro" id="IPR033690">
    <property type="entry name" value="Adenylat_kinase_CS"/>
</dbReference>
<dbReference type="CDD" id="cd01428">
    <property type="entry name" value="ADK"/>
    <property type="match status" value="1"/>
</dbReference>
<evidence type="ECO:0000256" key="1">
    <source>
        <dbReference type="ARBA" id="ARBA00022679"/>
    </source>
</evidence>
<protein>
    <recommendedName>
        <fullName evidence="4">Adenylate kinase active site lid domain-containing protein</fullName>
    </recommendedName>
</protein>
<reference evidence="5" key="1">
    <citation type="journal article" date="2014" name="Front. Microbiol.">
        <title>High frequency of phylogenetically diverse reductive dehalogenase-homologous genes in deep subseafloor sedimentary metagenomes.</title>
        <authorList>
            <person name="Kawai M."/>
            <person name="Futagami T."/>
            <person name="Toyoda A."/>
            <person name="Takaki Y."/>
            <person name="Nishi S."/>
            <person name="Hori S."/>
            <person name="Arai W."/>
            <person name="Tsubouchi T."/>
            <person name="Morono Y."/>
            <person name="Uchiyama I."/>
            <person name="Ito T."/>
            <person name="Fujiyama A."/>
            <person name="Inagaki F."/>
            <person name="Takami H."/>
        </authorList>
    </citation>
    <scope>NUCLEOTIDE SEQUENCE</scope>
    <source>
        <strain evidence="5">Expedition CK06-06</strain>
    </source>
</reference>
<keyword evidence="3" id="KW-0418">Kinase</keyword>
<name>X0UWP8_9ZZZZ</name>
<dbReference type="EMBL" id="BARS01028582">
    <property type="protein sequence ID" value="GAG10175.1"/>
    <property type="molecule type" value="Genomic_DNA"/>
</dbReference>
<dbReference type="Pfam" id="PF00406">
    <property type="entry name" value="ADK"/>
    <property type="match status" value="1"/>
</dbReference>
<dbReference type="GO" id="GO:0004017">
    <property type="term" value="F:AMP kinase activity"/>
    <property type="evidence" value="ECO:0007669"/>
    <property type="project" value="InterPro"/>
</dbReference>
<evidence type="ECO:0000259" key="4">
    <source>
        <dbReference type="Pfam" id="PF05191"/>
    </source>
</evidence>
<keyword evidence="2" id="KW-0547">Nucleotide-binding</keyword>
<evidence type="ECO:0000256" key="2">
    <source>
        <dbReference type="ARBA" id="ARBA00022741"/>
    </source>
</evidence>
<dbReference type="PRINTS" id="PR00094">
    <property type="entry name" value="ADENYLTKNASE"/>
</dbReference>
<dbReference type="InterPro" id="IPR000850">
    <property type="entry name" value="Adenylat/UMP-CMP_kin"/>
</dbReference>
<evidence type="ECO:0000256" key="3">
    <source>
        <dbReference type="ARBA" id="ARBA00022777"/>
    </source>
</evidence>
<dbReference type="AlphaFoldDB" id="X0UWP8"/>
<dbReference type="InterPro" id="IPR027417">
    <property type="entry name" value="P-loop_NTPase"/>
</dbReference>
<dbReference type="NCBIfam" id="TIGR01351">
    <property type="entry name" value="adk"/>
    <property type="match status" value="1"/>
</dbReference>
<gene>
    <name evidence="5" type="ORF">S01H1_44785</name>
</gene>
<dbReference type="NCBIfam" id="NF001381">
    <property type="entry name" value="PRK00279.1-3"/>
    <property type="match status" value="1"/>
</dbReference>
<sequence>MNLIFFGPPGVGKGTIAKMLSKHFKLPHISSGNLIREEVKLKTKSGIEVEPYVNKGLLIPDAIVIDLIKDRIKEKDCKNGIILDGFPRTIFQAENLSKSDIEIHKVIDFTASEKTLIMRISGRRMCSKCNAIYHIKNIPPKQEGICDKCGGKLYQREDDKPEAIKKRLIVYEKETKPLIEYYKKKNLIADVDTEKPLPEIFKDTLAAIG</sequence>
<dbReference type="FunFam" id="3.40.50.300:FF:000106">
    <property type="entry name" value="Adenylate kinase mitochondrial"/>
    <property type="match status" value="1"/>
</dbReference>
<dbReference type="Gene3D" id="3.40.50.300">
    <property type="entry name" value="P-loop containing nucleotide triphosphate hydrolases"/>
    <property type="match status" value="1"/>
</dbReference>
<accession>X0UWP8</accession>
<comment type="caution">
    <text evidence="5">The sequence shown here is derived from an EMBL/GenBank/DDBJ whole genome shotgun (WGS) entry which is preliminary data.</text>
</comment>
<dbReference type="Pfam" id="PF05191">
    <property type="entry name" value="ADK_lid"/>
    <property type="match status" value="1"/>
</dbReference>
<feature type="domain" description="Adenylate kinase active site lid" evidence="4">
    <location>
        <begin position="123"/>
        <end position="158"/>
    </location>
</feature>
<keyword evidence="1" id="KW-0808">Transferase</keyword>
<evidence type="ECO:0000313" key="5">
    <source>
        <dbReference type="EMBL" id="GAG10175.1"/>
    </source>
</evidence>
<dbReference type="PROSITE" id="PS00113">
    <property type="entry name" value="ADENYLATE_KINASE"/>
    <property type="match status" value="1"/>
</dbReference>
<dbReference type="GO" id="GO:0005524">
    <property type="term" value="F:ATP binding"/>
    <property type="evidence" value="ECO:0007669"/>
    <property type="project" value="InterPro"/>
</dbReference>
<organism evidence="5">
    <name type="scientific">marine sediment metagenome</name>
    <dbReference type="NCBI Taxonomy" id="412755"/>
    <lineage>
        <taxon>unclassified sequences</taxon>
        <taxon>metagenomes</taxon>
        <taxon>ecological metagenomes</taxon>
    </lineage>
</organism>